<name>A0A1I4L4K4_9BACI</name>
<dbReference type="InterPro" id="IPR009057">
    <property type="entry name" value="Homeodomain-like_sf"/>
</dbReference>
<sequence>MNIMIAEDEMLERKAMRRFLEEQFPSHSVTAEAVNGRMAVELAAKHEPDIILMDIKMPGIDGMEAVERIQTFLPSVHFIMVTAYDSFDYARKSMKLGVKEYILKPGKKEETVEAVRRVMEDIKEERKQWKQEEHNLKRAKQLLLSYIIHDTPGTDGLLNELYPEMESGFFLVIEKEHHQTFVLTAEELNRWTSDDVIVNQEEGQQVIVCMISSSRLSLNEPARLEKRIQRERGGSFLIGTGKLSGKGGNLSRSYVEALVHLQKKKENEGSFENDTHNTLDKIREAVKEADIQKAMPYVLQLMEASEKNRKTEELYYSIKQILRDRRIDGPEEEPHRMKSDDDWFELIRSSCIKVRQYYRSLDKMQRTKAWIDENPAASLTLEDAAAHAGISASYFSQLFKTTMGENLTDYVTRKRLEKAVELLKKQTYSLKEISYMVGYRDPNYFSRVFKKHYSLSPKQYQNSILKK</sequence>
<evidence type="ECO:0000313" key="8">
    <source>
        <dbReference type="EMBL" id="SFL85567.1"/>
    </source>
</evidence>
<protein>
    <submittedName>
        <fullName evidence="8">Two-component system, response regulator YesN</fullName>
    </submittedName>
</protein>
<feature type="coiled-coil region" evidence="5">
    <location>
        <begin position="108"/>
        <end position="142"/>
    </location>
</feature>
<dbReference type="GO" id="GO:0000160">
    <property type="term" value="P:phosphorelay signal transduction system"/>
    <property type="evidence" value="ECO:0007669"/>
    <property type="project" value="InterPro"/>
</dbReference>
<dbReference type="PROSITE" id="PS01124">
    <property type="entry name" value="HTH_ARAC_FAMILY_2"/>
    <property type="match status" value="1"/>
</dbReference>
<dbReference type="InterPro" id="IPR018062">
    <property type="entry name" value="HTH_AraC-typ_CS"/>
</dbReference>
<dbReference type="SUPFAM" id="SSF52172">
    <property type="entry name" value="CheY-like"/>
    <property type="match status" value="1"/>
</dbReference>
<dbReference type="SMART" id="SM00448">
    <property type="entry name" value="REC"/>
    <property type="match status" value="1"/>
</dbReference>
<keyword evidence="4" id="KW-0597">Phosphoprotein</keyword>
<dbReference type="SMART" id="SM00342">
    <property type="entry name" value="HTH_ARAC"/>
    <property type="match status" value="1"/>
</dbReference>
<dbReference type="Pfam" id="PF12833">
    <property type="entry name" value="HTH_18"/>
    <property type="match status" value="1"/>
</dbReference>
<dbReference type="PRINTS" id="PR00032">
    <property type="entry name" value="HTHARAC"/>
</dbReference>
<dbReference type="PANTHER" id="PTHR43280">
    <property type="entry name" value="ARAC-FAMILY TRANSCRIPTIONAL REGULATOR"/>
    <property type="match status" value="1"/>
</dbReference>
<keyword evidence="5" id="KW-0175">Coiled coil</keyword>
<dbReference type="InterPro" id="IPR001789">
    <property type="entry name" value="Sig_transdc_resp-reg_receiver"/>
</dbReference>
<feature type="domain" description="Response regulatory" evidence="7">
    <location>
        <begin position="2"/>
        <end position="119"/>
    </location>
</feature>
<dbReference type="Pfam" id="PF00072">
    <property type="entry name" value="Response_reg"/>
    <property type="match status" value="1"/>
</dbReference>
<organism evidence="8 9">
    <name type="scientific">Salibacterium qingdaonense</name>
    <dbReference type="NCBI Taxonomy" id="266892"/>
    <lineage>
        <taxon>Bacteria</taxon>
        <taxon>Bacillati</taxon>
        <taxon>Bacillota</taxon>
        <taxon>Bacilli</taxon>
        <taxon>Bacillales</taxon>
        <taxon>Bacillaceae</taxon>
    </lineage>
</organism>
<keyword evidence="9" id="KW-1185">Reference proteome</keyword>
<keyword evidence="3" id="KW-0804">Transcription</keyword>
<dbReference type="InterPro" id="IPR011006">
    <property type="entry name" value="CheY-like_superfamily"/>
</dbReference>
<accession>A0A1I4L4K4</accession>
<dbReference type="GO" id="GO:0043565">
    <property type="term" value="F:sequence-specific DNA binding"/>
    <property type="evidence" value="ECO:0007669"/>
    <property type="project" value="InterPro"/>
</dbReference>
<dbReference type="CDD" id="cd17536">
    <property type="entry name" value="REC_YesN-like"/>
    <property type="match status" value="1"/>
</dbReference>
<reference evidence="8 9" key="1">
    <citation type="submission" date="2016-10" db="EMBL/GenBank/DDBJ databases">
        <authorList>
            <person name="de Groot N.N."/>
        </authorList>
    </citation>
    <scope>NUCLEOTIDE SEQUENCE [LARGE SCALE GENOMIC DNA]</scope>
    <source>
        <strain evidence="8 9">CGMCC 1.6134</strain>
    </source>
</reference>
<gene>
    <name evidence="8" type="ORF">SAMN04488054_106144</name>
</gene>
<proteinExistence type="predicted"/>
<evidence type="ECO:0000256" key="3">
    <source>
        <dbReference type="ARBA" id="ARBA00023163"/>
    </source>
</evidence>
<keyword evidence="1" id="KW-0805">Transcription regulation</keyword>
<evidence type="ECO:0000256" key="1">
    <source>
        <dbReference type="ARBA" id="ARBA00023015"/>
    </source>
</evidence>
<dbReference type="AlphaFoldDB" id="A0A1I4L4K4"/>
<dbReference type="GO" id="GO:0003700">
    <property type="term" value="F:DNA-binding transcription factor activity"/>
    <property type="evidence" value="ECO:0007669"/>
    <property type="project" value="InterPro"/>
</dbReference>
<dbReference type="EMBL" id="FOTY01000006">
    <property type="protein sequence ID" value="SFL85567.1"/>
    <property type="molecule type" value="Genomic_DNA"/>
</dbReference>
<evidence type="ECO:0000256" key="5">
    <source>
        <dbReference type="SAM" id="Coils"/>
    </source>
</evidence>
<dbReference type="Gene3D" id="3.40.50.2300">
    <property type="match status" value="1"/>
</dbReference>
<evidence type="ECO:0000256" key="4">
    <source>
        <dbReference type="PROSITE-ProRule" id="PRU00169"/>
    </source>
</evidence>
<dbReference type="STRING" id="266892.SAMN04488054_106144"/>
<dbReference type="Proteomes" id="UP000199668">
    <property type="component" value="Unassembled WGS sequence"/>
</dbReference>
<evidence type="ECO:0000259" key="7">
    <source>
        <dbReference type="PROSITE" id="PS50110"/>
    </source>
</evidence>
<dbReference type="Gene3D" id="1.10.10.60">
    <property type="entry name" value="Homeodomain-like"/>
    <property type="match status" value="2"/>
</dbReference>
<dbReference type="RefSeq" id="WP_090926410.1">
    <property type="nucleotide sequence ID" value="NZ_FOTY01000006.1"/>
</dbReference>
<evidence type="ECO:0000259" key="6">
    <source>
        <dbReference type="PROSITE" id="PS01124"/>
    </source>
</evidence>
<dbReference type="InterPro" id="IPR018060">
    <property type="entry name" value="HTH_AraC"/>
</dbReference>
<keyword evidence="2" id="KW-0238">DNA-binding</keyword>
<evidence type="ECO:0000313" key="9">
    <source>
        <dbReference type="Proteomes" id="UP000199668"/>
    </source>
</evidence>
<evidence type="ECO:0000256" key="2">
    <source>
        <dbReference type="ARBA" id="ARBA00023125"/>
    </source>
</evidence>
<feature type="modified residue" description="4-aspartylphosphate" evidence="4">
    <location>
        <position position="54"/>
    </location>
</feature>
<dbReference type="InterPro" id="IPR020449">
    <property type="entry name" value="Tscrpt_reg_AraC-type_HTH"/>
</dbReference>
<dbReference type="PROSITE" id="PS00041">
    <property type="entry name" value="HTH_ARAC_FAMILY_1"/>
    <property type="match status" value="1"/>
</dbReference>
<feature type="domain" description="HTH araC/xylS-type" evidence="6">
    <location>
        <begin position="365"/>
        <end position="463"/>
    </location>
</feature>
<dbReference type="OrthoDB" id="342399at2"/>
<dbReference type="PANTHER" id="PTHR43280:SF10">
    <property type="entry name" value="REGULATORY PROTEIN POCR"/>
    <property type="match status" value="1"/>
</dbReference>
<dbReference type="PROSITE" id="PS50110">
    <property type="entry name" value="RESPONSE_REGULATORY"/>
    <property type="match status" value="1"/>
</dbReference>
<dbReference type="SUPFAM" id="SSF46689">
    <property type="entry name" value="Homeodomain-like"/>
    <property type="match status" value="2"/>
</dbReference>